<evidence type="ECO:0000313" key="9">
    <source>
        <dbReference type="EMBL" id="RFU31457.1"/>
    </source>
</evidence>
<dbReference type="PANTHER" id="PTHR30468:SF10">
    <property type="entry name" value="TAUD_TFDA-LIKE DOMAIN-CONTAINING PROTEIN"/>
    <property type="match status" value="1"/>
</dbReference>
<evidence type="ECO:0000313" key="10">
    <source>
        <dbReference type="Proteomes" id="UP000258309"/>
    </source>
</evidence>
<evidence type="ECO:0000256" key="2">
    <source>
        <dbReference type="ARBA" id="ARBA00005896"/>
    </source>
</evidence>
<dbReference type="SUPFAM" id="SSF51197">
    <property type="entry name" value="Clavaminate synthase-like"/>
    <property type="match status" value="1"/>
</dbReference>
<dbReference type="PANTHER" id="PTHR30468">
    <property type="entry name" value="ALPHA-KETOGLUTARATE-DEPENDENT SULFONATE DIOXYGENASE"/>
    <property type="match status" value="1"/>
</dbReference>
<gene>
    <name evidence="9" type="ORF">B7463_g4892</name>
</gene>
<keyword evidence="4" id="KW-0223">Dioxygenase</keyword>
<name>A0A3E2HDM7_SCYLI</name>
<dbReference type="OMA" id="NASLKEW"/>
<dbReference type="EMBL" id="NCSJ02000075">
    <property type="protein sequence ID" value="RFU31457.1"/>
    <property type="molecule type" value="Genomic_DNA"/>
</dbReference>
<dbReference type="GO" id="GO:0046872">
    <property type="term" value="F:metal ion binding"/>
    <property type="evidence" value="ECO:0007669"/>
    <property type="project" value="UniProtKB-KW"/>
</dbReference>
<accession>A0A3E2HDM7</accession>
<evidence type="ECO:0000256" key="4">
    <source>
        <dbReference type="ARBA" id="ARBA00022964"/>
    </source>
</evidence>
<keyword evidence="3" id="KW-0479">Metal-binding</keyword>
<feature type="non-terminal residue" evidence="9">
    <location>
        <position position="366"/>
    </location>
</feature>
<dbReference type="InterPro" id="IPR051323">
    <property type="entry name" value="AtsK-like"/>
</dbReference>
<dbReference type="OrthoDB" id="10257314at2759"/>
<feature type="compositionally biased region" description="Polar residues" evidence="7">
    <location>
        <begin position="1"/>
        <end position="15"/>
    </location>
</feature>
<evidence type="ECO:0000256" key="5">
    <source>
        <dbReference type="ARBA" id="ARBA00023002"/>
    </source>
</evidence>
<keyword evidence="5" id="KW-0560">Oxidoreductase</keyword>
<organism evidence="9 10">
    <name type="scientific">Scytalidium lignicola</name>
    <name type="common">Hyphomycete</name>
    <dbReference type="NCBI Taxonomy" id="5539"/>
    <lineage>
        <taxon>Eukaryota</taxon>
        <taxon>Fungi</taxon>
        <taxon>Dikarya</taxon>
        <taxon>Ascomycota</taxon>
        <taxon>Pezizomycotina</taxon>
        <taxon>Leotiomycetes</taxon>
        <taxon>Leotiomycetes incertae sedis</taxon>
        <taxon>Scytalidium</taxon>
    </lineage>
</organism>
<dbReference type="GO" id="GO:0016706">
    <property type="term" value="F:2-oxoglutarate-dependent dioxygenase activity"/>
    <property type="evidence" value="ECO:0007669"/>
    <property type="project" value="TreeGrafter"/>
</dbReference>
<reference evidence="9 10" key="1">
    <citation type="submission" date="2018-05" db="EMBL/GenBank/DDBJ databases">
        <title>Draft genome sequence of Scytalidium lignicola DSM 105466, a ubiquitous saprotrophic fungus.</title>
        <authorList>
            <person name="Buettner E."/>
            <person name="Gebauer A.M."/>
            <person name="Hofrichter M."/>
            <person name="Liers C."/>
            <person name="Kellner H."/>
        </authorList>
    </citation>
    <scope>NUCLEOTIDE SEQUENCE [LARGE SCALE GENOMIC DNA]</scope>
    <source>
        <strain evidence="9 10">DSM 105466</strain>
    </source>
</reference>
<feature type="non-terminal residue" evidence="9">
    <location>
        <position position="1"/>
    </location>
</feature>
<evidence type="ECO:0000259" key="8">
    <source>
        <dbReference type="Pfam" id="PF02668"/>
    </source>
</evidence>
<comment type="cofactor">
    <cofactor evidence="1">
        <name>Fe(2+)</name>
        <dbReference type="ChEBI" id="CHEBI:29033"/>
    </cofactor>
</comment>
<keyword evidence="6" id="KW-0408">Iron</keyword>
<sequence>MAPSVDTQATPTIHNNEQHPLKSTTRFNHKEPLKAAGVLGPNYFETTTIIGREYPEAQISEWMNSPRRDEFIRDLAITVSERGVVFFRKQKDLTVEMQKELIDLIGRLSGKPSTSGLHVHPLIEGKKDVGINDKGDIDEHISVISSQLNRKLHLASRYTFASKAWHSDMTFEHVPSDYAVLKMRIVPPTGGDTIWASGYEMYDRLSKPYQKFLESLTAKHANPDFIESSKRVGFEIHPGPRGALENVGQDLIASHPVIRTNPVTGWKSVYGALNQIQQLNELTKQESDEVLKYLGQLVTNNHDLQVRFKWGVDDVAIWDNRSTFHTGTGDVDVNHIRTGNRAVSMGEVPYLDPLSTSRREALGEFE</sequence>
<keyword evidence="10" id="KW-1185">Reference proteome</keyword>
<dbReference type="Proteomes" id="UP000258309">
    <property type="component" value="Unassembled WGS sequence"/>
</dbReference>
<comment type="similarity">
    <text evidence="2">Belongs to the TfdA dioxygenase family.</text>
</comment>
<dbReference type="Gene3D" id="3.60.130.10">
    <property type="entry name" value="Clavaminate synthase-like"/>
    <property type="match status" value="1"/>
</dbReference>
<evidence type="ECO:0000256" key="7">
    <source>
        <dbReference type="SAM" id="MobiDB-lite"/>
    </source>
</evidence>
<feature type="domain" description="TauD/TfdA-like" evidence="8">
    <location>
        <begin position="50"/>
        <end position="338"/>
    </location>
</feature>
<comment type="caution">
    <text evidence="9">The sequence shown here is derived from an EMBL/GenBank/DDBJ whole genome shotgun (WGS) entry which is preliminary data.</text>
</comment>
<evidence type="ECO:0000256" key="3">
    <source>
        <dbReference type="ARBA" id="ARBA00022723"/>
    </source>
</evidence>
<feature type="region of interest" description="Disordered" evidence="7">
    <location>
        <begin position="1"/>
        <end position="22"/>
    </location>
</feature>
<dbReference type="InterPro" id="IPR003819">
    <property type="entry name" value="TauD/TfdA-like"/>
</dbReference>
<dbReference type="AlphaFoldDB" id="A0A3E2HDM7"/>
<dbReference type="InterPro" id="IPR042098">
    <property type="entry name" value="TauD-like_sf"/>
</dbReference>
<proteinExistence type="inferred from homology"/>
<evidence type="ECO:0000256" key="6">
    <source>
        <dbReference type="ARBA" id="ARBA00023004"/>
    </source>
</evidence>
<protein>
    <recommendedName>
        <fullName evidence="8">TauD/TfdA-like domain-containing protein</fullName>
    </recommendedName>
</protein>
<evidence type="ECO:0000256" key="1">
    <source>
        <dbReference type="ARBA" id="ARBA00001954"/>
    </source>
</evidence>
<dbReference type="Pfam" id="PF02668">
    <property type="entry name" value="TauD"/>
    <property type="match status" value="1"/>
</dbReference>
<dbReference type="GO" id="GO:0005737">
    <property type="term" value="C:cytoplasm"/>
    <property type="evidence" value="ECO:0007669"/>
    <property type="project" value="TreeGrafter"/>
</dbReference>